<dbReference type="GO" id="GO:0005737">
    <property type="term" value="C:cytoplasm"/>
    <property type="evidence" value="ECO:0007669"/>
    <property type="project" value="UniProtKB-SubCell"/>
</dbReference>
<dbReference type="STRING" id="29367.CLPUN_03490"/>
<name>A0A1S8TWZ7_9CLOT</name>
<dbReference type="Gene3D" id="3.30.300.350">
    <property type="entry name" value="GTP-binding protein OBG, C-terminal domain"/>
    <property type="match status" value="1"/>
</dbReference>
<dbReference type="NCBIfam" id="TIGR03595">
    <property type="entry name" value="Obg_CgtA_exten"/>
    <property type="match status" value="1"/>
</dbReference>
<dbReference type="InterPro" id="IPR006073">
    <property type="entry name" value="GTP-bd"/>
</dbReference>
<dbReference type="EC" id="3.6.5.-" evidence="9"/>
<feature type="binding site" evidence="9">
    <location>
        <begin position="190"/>
        <end position="194"/>
    </location>
    <ligand>
        <name>GTP</name>
        <dbReference type="ChEBI" id="CHEBI:37565"/>
    </ligand>
</feature>
<gene>
    <name evidence="9 13" type="primary">obg</name>
    <name evidence="13" type="ORF">CLPUN_03490</name>
</gene>
<feature type="binding site" evidence="9">
    <location>
        <begin position="165"/>
        <end position="172"/>
    </location>
    <ligand>
        <name>GTP</name>
        <dbReference type="ChEBI" id="CHEBI:37565"/>
    </ligand>
</feature>
<dbReference type="SUPFAM" id="SSF52540">
    <property type="entry name" value="P-loop containing nucleoside triphosphate hydrolases"/>
    <property type="match status" value="1"/>
</dbReference>
<evidence type="ECO:0000259" key="10">
    <source>
        <dbReference type="PROSITE" id="PS51710"/>
    </source>
</evidence>
<accession>A0A1S8TWZ7</accession>
<dbReference type="AlphaFoldDB" id="A0A1S8TWZ7"/>
<comment type="function">
    <text evidence="9">An essential GTPase which binds GTP, GDP and possibly (p)ppGpp with moderate affinity, with high nucleotide exchange rates and a fairly low GTP hydrolysis rate. Plays a role in control of the cell cycle, stress response, ribosome biogenesis and in those bacteria that undergo differentiation, in morphogenesis control.</text>
</comment>
<evidence type="ECO:0000256" key="7">
    <source>
        <dbReference type="ARBA" id="ARBA00022842"/>
    </source>
</evidence>
<dbReference type="InterPro" id="IPR027417">
    <property type="entry name" value="P-loop_NTPase"/>
</dbReference>
<evidence type="ECO:0000256" key="2">
    <source>
        <dbReference type="ARBA" id="ARBA00007699"/>
    </source>
</evidence>
<evidence type="ECO:0000313" key="14">
    <source>
        <dbReference type="Proteomes" id="UP000190890"/>
    </source>
</evidence>
<evidence type="ECO:0000313" key="13">
    <source>
        <dbReference type="EMBL" id="OOM82210.1"/>
    </source>
</evidence>
<dbReference type="InterPro" id="IPR036726">
    <property type="entry name" value="GTP1_OBG_dom_sf"/>
</dbReference>
<dbReference type="NCBIfam" id="TIGR02729">
    <property type="entry name" value="Obg_CgtA"/>
    <property type="match status" value="1"/>
</dbReference>
<feature type="domain" description="OCT" evidence="11">
    <location>
        <begin position="347"/>
        <end position="432"/>
    </location>
</feature>
<comment type="cofactor">
    <cofactor evidence="1 9">
        <name>Mg(2+)</name>
        <dbReference type="ChEBI" id="CHEBI:18420"/>
    </cofactor>
</comment>
<feature type="binding site" evidence="9">
    <location>
        <begin position="212"/>
        <end position="215"/>
    </location>
    <ligand>
        <name>GTP</name>
        <dbReference type="ChEBI" id="CHEBI:37565"/>
    </ligand>
</feature>
<dbReference type="PROSITE" id="PS51883">
    <property type="entry name" value="OBG"/>
    <property type="match status" value="1"/>
</dbReference>
<dbReference type="InterPro" id="IPR006074">
    <property type="entry name" value="GTP1-OBG_CS"/>
</dbReference>
<dbReference type="Gene3D" id="2.70.210.12">
    <property type="entry name" value="GTP1/OBG domain"/>
    <property type="match status" value="1"/>
</dbReference>
<dbReference type="NCBIfam" id="NF008955">
    <property type="entry name" value="PRK12297.1"/>
    <property type="match status" value="1"/>
</dbReference>
<dbReference type="EMBL" id="LZZM01000022">
    <property type="protein sequence ID" value="OOM82210.1"/>
    <property type="molecule type" value="Genomic_DNA"/>
</dbReference>
<dbReference type="InterPro" id="IPR036346">
    <property type="entry name" value="GTP-bd_prot_GTP1/OBG_C_sf"/>
</dbReference>
<evidence type="ECO:0000256" key="9">
    <source>
        <dbReference type="HAMAP-Rule" id="MF_01454"/>
    </source>
</evidence>
<dbReference type="GO" id="GO:0042254">
    <property type="term" value="P:ribosome biogenesis"/>
    <property type="evidence" value="ECO:0007669"/>
    <property type="project" value="UniProtKB-UniRule"/>
</dbReference>
<dbReference type="Gene3D" id="3.40.50.300">
    <property type="entry name" value="P-loop containing nucleotide triphosphate hydrolases"/>
    <property type="match status" value="1"/>
</dbReference>
<keyword evidence="8 9" id="KW-0342">GTP-binding</keyword>
<protein>
    <recommendedName>
        <fullName evidence="9">GTPase Obg</fullName>
        <ecNumber evidence="9">3.6.5.-</ecNumber>
    </recommendedName>
    <alternativeName>
        <fullName evidence="9">GTP-binding protein Obg</fullName>
    </alternativeName>
</protein>
<dbReference type="FunFam" id="2.70.210.12:FF:000001">
    <property type="entry name" value="GTPase Obg"/>
    <property type="match status" value="1"/>
</dbReference>
<dbReference type="Pfam" id="PF01926">
    <property type="entry name" value="MMR_HSR1"/>
    <property type="match status" value="1"/>
</dbReference>
<dbReference type="PROSITE" id="PS00905">
    <property type="entry name" value="GTP1_OBG"/>
    <property type="match status" value="1"/>
</dbReference>
<dbReference type="PIRSF" id="PIRSF002401">
    <property type="entry name" value="GTP_bd_Obg/CgtA"/>
    <property type="match status" value="1"/>
</dbReference>
<dbReference type="RefSeq" id="WP_077845659.1">
    <property type="nucleotide sequence ID" value="NZ_LZZM01000022.1"/>
</dbReference>
<evidence type="ECO:0000259" key="11">
    <source>
        <dbReference type="PROSITE" id="PS51881"/>
    </source>
</evidence>
<keyword evidence="3 9" id="KW-0963">Cytoplasm</keyword>
<dbReference type="InterPro" id="IPR006169">
    <property type="entry name" value="GTP1_OBG_dom"/>
</dbReference>
<evidence type="ECO:0000256" key="1">
    <source>
        <dbReference type="ARBA" id="ARBA00001946"/>
    </source>
</evidence>
<dbReference type="NCBIfam" id="TIGR00231">
    <property type="entry name" value="small_GTP"/>
    <property type="match status" value="1"/>
</dbReference>
<reference evidence="13 14" key="1">
    <citation type="submission" date="2016-05" db="EMBL/GenBank/DDBJ databases">
        <title>Microbial solvent formation.</title>
        <authorList>
            <person name="Poehlein A."/>
            <person name="Montoya Solano J.D."/>
            <person name="Flitsch S."/>
            <person name="Krabben P."/>
            <person name="Duerre P."/>
            <person name="Daniel R."/>
        </authorList>
    </citation>
    <scope>NUCLEOTIDE SEQUENCE [LARGE SCALE GENOMIC DNA]</scope>
    <source>
        <strain evidence="13 14">DSM 2619</strain>
    </source>
</reference>
<dbReference type="PANTHER" id="PTHR11702">
    <property type="entry name" value="DEVELOPMENTALLY REGULATED GTP-BINDING PROTEIN-RELATED"/>
    <property type="match status" value="1"/>
</dbReference>
<dbReference type="GO" id="GO:0005525">
    <property type="term" value="F:GTP binding"/>
    <property type="evidence" value="ECO:0007669"/>
    <property type="project" value="UniProtKB-UniRule"/>
</dbReference>
<dbReference type="Proteomes" id="UP000190890">
    <property type="component" value="Unassembled WGS sequence"/>
</dbReference>
<dbReference type="NCBIfam" id="NF008956">
    <property type="entry name" value="PRK12299.1"/>
    <property type="match status" value="1"/>
</dbReference>
<evidence type="ECO:0000256" key="5">
    <source>
        <dbReference type="ARBA" id="ARBA00022741"/>
    </source>
</evidence>
<comment type="subunit">
    <text evidence="9">Monomer.</text>
</comment>
<comment type="similarity">
    <text evidence="2 9">Belongs to the TRAFAC class OBG-HflX-like GTPase superfamily. OBG GTPase family.</text>
</comment>
<dbReference type="HAMAP" id="MF_01454">
    <property type="entry name" value="GTPase_Obg"/>
    <property type="match status" value="1"/>
</dbReference>
<dbReference type="GO" id="GO:0003924">
    <property type="term" value="F:GTPase activity"/>
    <property type="evidence" value="ECO:0007669"/>
    <property type="project" value="UniProtKB-UniRule"/>
</dbReference>
<keyword evidence="7 9" id="KW-0460">Magnesium</keyword>
<keyword evidence="14" id="KW-1185">Reference proteome</keyword>
<feature type="binding site" evidence="9">
    <location>
        <begin position="312"/>
        <end position="314"/>
    </location>
    <ligand>
        <name>GTP</name>
        <dbReference type="ChEBI" id="CHEBI:37565"/>
    </ligand>
</feature>
<dbReference type="InterPro" id="IPR045086">
    <property type="entry name" value="OBG_GTPase"/>
</dbReference>
<dbReference type="PROSITE" id="PS51710">
    <property type="entry name" value="G_OBG"/>
    <property type="match status" value="1"/>
</dbReference>
<feature type="domain" description="OBG-type G" evidence="10">
    <location>
        <begin position="159"/>
        <end position="331"/>
    </location>
</feature>
<dbReference type="NCBIfam" id="NF008954">
    <property type="entry name" value="PRK12296.1"/>
    <property type="match status" value="1"/>
</dbReference>
<dbReference type="Pfam" id="PF01018">
    <property type="entry name" value="GTP1_OBG"/>
    <property type="match status" value="1"/>
</dbReference>
<organism evidence="13 14">
    <name type="scientific">Clostridium puniceum</name>
    <dbReference type="NCBI Taxonomy" id="29367"/>
    <lineage>
        <taxon>Bacteria</taxon>
        <taxon>Bacillati</taxon>
        <taxon>Bacillota</taxon>
        <taxon>Clostridia</taxon>
        <taxon>Eubacteriales</taxon>
        <taxon>Clostridiaceae</taxon>
        <taxon>Clostridium</taxon>
    </lineage>
</organism>
<keyword evidence="6 9" id="KW-0378">Hydrolase</keyword>
<dbReference type="GO" id="GO:0000287">
    <property type="term" value="F:magnesium ion binding"/>
    <property type="evidence" value="ECO:0007669"/>
    <property type="project" value="InterPro"/>
</dbReference>
<dbReference type="PROSITE" id="PS51881">
    <property type="entry name" value="OCT"/>
    <property type="match status" value="1"/>
</dbReference>
<keyword evidence="4 9" id="KW-0479">Metal-binding</keyword>
<feature type="binding site" evidence="9">
    <location>
        <position position="172"/>
    </location>
    <ligand>
        <name>Mg(2+)</name>
        <dbReference type="ChEBI" id="CHEBI:18420"/>
    </ligand>
</feature>
<feature type="binding site" evidence="9">
    <location>
        <position position="192"/>
    </location>
    <ligand>
        <name>Mg(2+)</name>
        <dbReference type="ChEBI" id="CHEBI:18420"/>
    </ligand>
</feature>
<evidence type="ECO:0000256" key="8">
    <source>
        <dbReference type="ARBA" id="ARBA00023134"/>
    </source>
</evidence>
<dbReference type="PRINTS" id="PR00326">
    <property type="entry name" value="GTP1OBG"/>
</dbReference>
<evidence type="ECO:0000259" key="12">
    <source>
        <dbReference type="PROSITE" id="PS51883"/>
    </source>
</evidence>
<dbReference type="InterPro" id="IPR015349">
    <property type="entry name" value="OCT_dom"/>
</dbReference>
<evidence type="ECO:0000256" key="3">
    <source>
        <dbReference type="ARBA" id="ARBA00022490"/>
    </source>
</evidence>
<dbReference type="SUPFAM" id="SSF102741">
    <property type="entry name" value="Obg GTP-binding protein C-terminal domain"/>
    <property type="match status" value="1"/>
</dbReference>
<comment type="subcellular location">
    <subcellularLocation>
        <location evidence="9">Cytoplasm</location>
    </subcellularLocation>
</comment>
<evidence type="ECO:0000256" key="6">
    <source>
        <dbReference type="ARBA" id="ARBA00022801"/>
    </source>
</evidence>
<dbReference type="Pfam" id="PF09269">
    <property type="entry name" value="DUF1967"/>
    <property type="match status" value="1"/>
</dbReference>
<dbReference type="InterPro" id="IPR014100">
    <property type="entry name" value="GTP-bd_Obg/CgtA"/>
</dbReference>
<feature type="binding site" evidence="9">
    <location>
        <begin position="282"/>
        <end position="285"/>
    </location>
    <ligand>
        <name>GTP</name>
        <dbReference type="ChEBI" id="CHEBI:37565"/>
    </ligand>
</feature>
<dbReference type="InterPro" id="IPR005225">
    <property type="entry name" value="Small_GTP-bd"/>
</dbReference>
<comment type="caution">
    <text evidence="13">The sequence shown here is derived from an EMBL/GenBank/DDBJ whole genome shotgun (WGS) entry which is preliminary data.</text>
</comment>
<dbReference type="SUPFAM" id="SSF82051">
    <property type="entry name" value="Obg GTP-binding protein N-terminal domain"/>
    <property type="match status" value="1"/>
</dbReference>
<feature type="domain" description="Obg" evidence="12">
    <location>
        <begin position="1"/>
        <end position="158"/>
    </location>
</feature>
<dbReference type="OrthoDB" id="9807318at2"/>
<dbReference type="InterPro" id="IPR031167">
    <property type="entry name" value="G_OBG"/>
</dbReference>
<sequence length="432" mass="47890">MFIDKAKIFVKSGNGGDGAITFRREKYVPLGGPDGGDGGKGGSIIFQVETGITTLLDFKYKKRFIAEAGGNGSGAKCYGKDGQNLVIKVPMGTIIREAVSNKIVADLSHKGQELVLLKGGKGGKGNVKFATATKQAPHYAEPGMPGDELNLILELKLLADVGLLGFPNVGKSTLLSMTTKAKPKIANYHFTTLKPNLGVVAVDGIEPFVMADIPGIIEGAAEGVGLGIQFLRHIERTRLLIHIVDISGVEGREPFEDFVKINEELKKYSVKLWDRPQIVVANKTDMLYDDSIFEDFKKKVQEMGFDKVFKMSAATNDGVDAVMKEAARMLKEIPITELEISEDEMYIPEEKKFTYEIKVEHNKDEEEEYDVYIVEGTFVDRLLSAVNVNDADSLRYFHKVLRNKGIFDEIREMGIKDGDMVRLNDFEFEYVL</sequence>
<dbReference type="PANTHER" id="PTHR11702:SF31">
    <property type="entry name" value="MITOCHONDRIAL RIBOSOME-ASSOCIATED GTPASE 2"/>
    <property type="match status" value="1"/>
</dbReference>
<evidence type="ECO:0000256" key="4">
    <source>
        <dbReference type="ARBA" id="ARBA00022723"/>
    </source>
</evidence>
<keyword evidence="5 9" id="KW-0547">Nucleotide-binding</keyword>
<proteinExistence type="inferred from homology"/>
<dbReference type="CDD" id="cd01898">
    <property type="entry name" value="Obg"/>
    <property type="match status" value="1"/>
</dbReference>